<evidence type="ECO:0000313" key="1">
    <source>
        <dbReference type="EMBL" id="KAF0845005.1"/>
    </source>
</evidence>
<keyword evidence="1" id="KW-0238">DNA-binding</keyword>
<evidence type="ECO:0000313" key="2">
    <source>
        <dbReference type="Proteomes" id="UP000798951"/>
    </source>
</evidence>
<protein>
    <submittedName>
        <fullName evidence="1">YbaB/EbfC DNA-binding family protein</fullName>
    </submittedName>
</protein>
<proteinExistence type="predicted"/>
<dbReference type="EMBL" id="VMSD01000009">
    <property type="protein sequence ID" value="KAF0845005.1"/>
    <property type="molecule type" value="Genomic_DNA"/>
</dbReference>
<dbReference type="Pfam" id="PF02575">
    <property type="entry name" value="YbaB_DNA_bd"/>
    <property type="match status" value="1"/>
</dbReference>
<sequence>MANDTESIIQRINEELATMQGSAISKDGSVNVTTDAAGRIVDLWIADWAMEVHGAARLADIIIDRHRVAMFQVIDRASRTFDSKGIGSRE</sequence>
<dbReference type="InterPro" id="IPR036894">
    <property type="entry name" value="YbaB-like_sf"/>
</dbReference>
<comment type="caution">
    <text evidence="1">The sequence shown here is derived from an EMBL/GenBank/DDBJ whole genome shotgun (WGS) entry which is preliminary data.</text>
</comment>
<reference evidence="1 2" key="1">
    <citation type="submission" date="2019-07" db="EMBL/GenBank/DDBJ databases">
        <title>Genomic Encyclopedia of Type Strains, Phase IV (KMG-IV): sequencing the most valuable type-strain genomes for metagenomic binning, comparative biology and taxonomic classification.</title>
        <authorList>
            <person name="Goeker M."/>
        </authorList>
    </citation>
    <scope>NUCLEOTIDE SEQUENCE [LARGE SCALE GENOMIC DNA]</scope>
    <source>
        <strain evidence="1 2">DSM 44831</strain>
    </source>
</reference>
<name>A0ABQ6YGT7_9NOCA</name>
<accession>A0ABQ6YGT7</accession>
<organism evidence="1 2">
    <name type="scientific">Nocardia caishijiensis</name>
    <dbReference type="NCBI Taxonomy" id="184756"/>
    <lineage>
        <taxon>Bacteria</taxon>
        <taxon>Bacillati</taxon>
        <taxon>Actinomycetota</taxon>
        <taxon>Actinomycetes</taxon>
        <taxon>Mycobacteriales</taxon>
        <taxon>Nocardiaceae</taxon>
        <taxon>Nocardia</taxon>
    </lineage>
</organism>
<dbReference type="Gene3D" id="3.30.1310.10">
    <property type="entry name" value="Nucleoid-associated protein YbaB-like domain"/>
    <property type="match status" value="1"/>
</dbReference>
<dbReference type="GO" id="GO:0003677">
    <property type="term" value="F:DNA binding"/>
    <property type="evidence" value="ECO:0007669"/>
    <property type="project" value="UniProtKB-KW"/>
</dbReference>
<dbReference type="Proteomes" id="UP000798951">
    <property type="component" value="Unassembled WGS sequence"/>
</dbReference>
<dbReference type="SUPFAM" id="SSF82607">
    <property type="entry name" value="YbaB-like"/>
    <property type="match status" value="1"/>
</dbReference>
<dbReference type="RefSeq" id="WP_067988270.1">
    <property type="nucleotide sequence ID" value="NZ_VMSD01000009.1"/>
</dbReference>
<gene>
    <name evidence="1" type="ORF">FNL39_10933</name>
</gene>
<dbReference type="InterPro" id="IPR004401">
    <property type="entry name" value="YbaB/EbfC"/>
</dbReference>
<keyword evidence="2" id="KW-1185">Reference proteome</keyword>